<dbReference type="RefSeq" id="WP_157899642.1">
    <property type="nucleotide sequence ID" value="NZ_CP015136.1"/>
</dbReference>
<accession>A0A143PT18</accession>
<evidence type="ECO:0000256" key="2">
    <source>
        <dbReference type="ARBA" id="ARBA00022692"/>
    </source>
</evidence>
<evidence type="ECO:0000313" key="7">
    <source>
        <dbReference type="Proteomes" id="UP000076079"/>
    </source>
</evidence>
<keyword evidence="7" id="KW-1185">Reference proteome</keyword>
<keyword evidence="2 5" id="KW-0812">Transmembrane</keyword>
<dbReference type="PANTHER" id="PTHR43847:SF1">
    <property type="entry name" value="BLL3993 PROTEIN"/>
    <property type="match status" value="1"/>
</dbReference>
<dbReference type="Proteomes" id="UP000076079">
    <property type="component" value="Chromosome"/>
</dbReference>
<feature type="transmembrane region" description="Helical" evidence="5">
    <location>
        <begin position="82"/>
        <end position="115"/>
    </location>
</feature>
<dbReference type="InterPro" id="IPR007318">
    <property type="entry name" value="Phopholipid_MeTrfase"/>
</dbReference>
<reference evidence="6 7" key="1">
    <citation type="journal article" date="2016" name="Genome Announc.">
        <title>First Complete Genome Sequence of a Subdivision 6 Acidobacterium Strain.</title>
        <authorList>
            <person name="Huang S."/>
            <person name="Vieira S."/>
            <person name="Bunk B."/>
            <person name="Riedel T."/>
            <person name="Sproer C."/>
            <person name="Overmann J."/>
        </authorList>
    </citation>
    <scope>NUCLEOTIDE SEQUENCE [LARGE SCALE GENOMIC DNA]</scope>
    <source>
        <strain evidence="7">DSM 100886 HEG_-6_39</strain>
    </source>
</reference>
<sequence>MTDTAPATPSPRAGLARWRVPLGFASAALVLWLARPTPRSLELGLSIALLGQALRIWAAGHLEKSREVTSSGPYRFTRHPLYLGSSLMGLGLALAANHWAVGLLIAAYLGVTLWLAIRTEEAYLRASFGDAYDRYAGGALPAGTRRFSLERAIRNKEYRAPLGLLLISLFLLWRAG</sequence>
<dbReference type="Pfam" id="PF04191">
    <property type="entry name" value="PEMT"/>
    <property type="match status" value="1"/>
</dbReference>
<protein>
    <recommendedName>
        <fullName evidence="8">Steroid 5-alpha reductase C-terminal domain-containing protein</fullName>
    </recommendedName>
</protein>
<evidence type="ECO:0000256" key="4">
    <source>
        <dbReference type="ARBA" id="ARBA00023136"/>
    </source>
</evidence>
<proteinExistence type="predicted"/>
<name>A0A143PT18_LUTPR</name>
<dbReference type="STRING" id="1855912.LuPra_05049"/>
<dbReference type="AlphaFoldDB" id="A0A143PT18"/>
<dbReference type="Gene3D" id="1.20.120.1630">
    <property type="match status" value="1"/>
</dbReference>
<reference evidence="7" key="2">
    <citation type="submission" date="2016-04" db="EMBL/GenBank/DDBJ databases">
        <title>First Complete Genome Sequence of a Subdivision 6 Acidobacterium.</title>
        <authorList>
            <person name="Huang S."/>
            <person name="Vieira S."/>
            <person name="Bunk B."/>
            <person name="Riedel T."/>
            <person name="Sproeer C."/>
            <person name="Overmann J."/>
        </authorList>
    </citation>
    <scope>NUCLEOTIDE SEQUENCE [LARGE SCALE GENOMIC DNA]</scope>
    <source>
        <strain evidence="7">DSM 100886 HEG_-6_39</strain>
    </source>
</reference>
<organism evidence="6 7">
    <name type="scientific">Luteitalea pratensis</name>
    <dbReference type="NCBI Taxonomy" id="1855912"/>
    <lineage>
        <taxon>Bacteria</taxon>
        <taxon>Pseudomonadati</taxon>
        <taxon>Acidobacteriota</taxon>
        <taxon>Vicinamibacteria</taxon>
        <taxon>Vicinamibacterales</taxon>
        <taxon>Vicinamibacteraceae</taxon>
        <taxon>Luteitalea</taxon>
    </lineage>
</organism>
<evidence type="ECO:0000256" key="5">
    <source>
        <dbReference type="SAM" id="Phobius"/>
    </source>
</evidence>
<dbReference type="InterPro" id="IPR052527">
    <property type="entry name" value="Metal_cation-efflux_comp"/>
</dbReference>
<evidence type="ECO:0000313" key="6">
    <source>
        <dbReference type="EMBL" id="AMY11785.1"/>
    </source>
</evidence>
<evidence type="ECO:0000256" key="1">
    <source>
        <dbReference type="ARBA" id="ARBA00004127"/>
    </source>
</evidence>
<feature type="transmembrane region" description="Helical" evidence="5">
    <location>
        <begin position="41"/>
        <end position="62"/>
    </location>
</feature>
<dbReference type="GO" id="GO:0012505">
    <property type="term" value="C:endomembrane system"/>
    <property type="evidence" value="ECO:0007669"/>
    <property type="project" value="UniProtKB-SubCell"/>
</dbReference>
<keyword evidence="3 5" id="KW-1133">Transmembrane helix</keyword>
<dbReference type="EMBL" id="CP015136">
    <property type="protein sequence ID" value="AMY11785.1"/>
    <property type="molecule type" value="Genomic_DNA"/>
</dbReference>
<evidence type="ECO:0008006" key="8">
    <source>
        <dbReference type="Google" id="ProtNLM"/>
    </source>
</evidence>
<dbReference type="KEGG" id="abac:LuPra_05049"/>
<keyword evidence="4 5" id="KW-0472">Membrane</keyword>
<evidence type="ECO:0000256" key="3">
    <source>
        <dbReference type="ARBA" id="ARBA00022989"/>
    </source>
</evidence>
<dbReference type="PANTHER" id="PTHR43847">
    <property type="entry name" value="BLL3993 PROTEIN"/>
    <property type="match status" value="1"/>
</dbReference>
<feature type="transmembrane region" description="Helical" evidence="5">
    <location>
        <begin position="16"/>
        <end position="34"/>
    </location>
</feature>
<comment type="subcellular location">
    <subcellularLocation>
        <location evidence="1">Endomembrane system</location>
        <topology evidence="1">Multi-pass membrane protein</topology>
    </subcellularLocation>
</comment>
<gene>
    <name evidence="6" type="ORF">LuPra_05049</name>
</gene>
<dbReference type="OrthoDB" id="5471300at2"/>